<reference evidence="3" key="1">
    <citation type="journal article" date="2002" name="DNA Res.">
        <title>Complete genomic sequence of nitrogen-fixing symbiotic bacterium Bradyrhizobium japonicum USDA110.</title>
        <authorList>
            <person name="Kaneko T."/>
            <person name="Nakamura Y."/>
            <person name="Sato S."/>
            <person name="Minamisawa K."/>
            <person name="Uchiumi T."/>
            <person name="Sasamoto S."/>
            <person name="Watanabe A."/>
            <person name="Idesawa K."/>
            <person name="Iriguchi M."/>
            <person name="Kawashima K."/>
            <person name="Kohara M."/>
            <person name="Matsumoto M."/>
            <person name="Shimpo S."/>
            <person name="Tsuruoka H."/>
            <person name="Wada T."/>
            <person name="Yamada M."/>
            <person name="Tabata S."/>
        </authorList>
    </citation>
    <scope>NUCLEOTIDE SEQUENCE [LARGE SCALE GENOMIC DNA]</scope>
    <source>
        <strain evidence="3">JCM 10833 / BCRC 13528 / IAM 13628 / NBRC 14792 / USDA 110</strain>
    </source>
</reference>
<proteinExistence type="predicted"/>
<evidence type="ECO:0000256" key="1">
    <source>
        <dbReference type="SAM" id="MobiDB-lite"/>
    </source>
</evidence>
<dbReference type="InParanoid" id="Q89PH6"/>
<dbReference type="AlphaFoldDB" id="Q89PH6"/>
<keyword evidence="3" id="KW-1185">Reference proteome</keyword>
<organism evidence="2 3">
    <name type="scientific">Bradyrhizobium diazoefficiens (strain JCM 10833 / BCRC 13528 / IAM 13628 / NBRC 14792 / USDA 110)</name>
    <dbReference type="NCBI Taxonomy" id="224911"/>
    <lineage>
        <taxon>Bacteria</taxon>
        <taxon>Pseudomonadati</taxon>
        <taxon>Pseudomonadota</taxon>
        <taxon>Alphaproteobacteria</taxon>
        <taxon>Hyphomicrobiales</taxon>
        <taxon>Nitrobacteraceae</taxon>
        <taxon>Bradyrhizobium</taxon>
    </lineage>
</organism>
<feature type="compositionally biased region" description="Basic and acidic residues" evidence="1">
    <location>
        <begin position="62"/>
        <end position="72"/>
    </location>
</feature>
<dbReference type="EMBL" id="BA000040">
    <property type="protein sequence ID" value="BAC48769.1"/>
    <property type="molecule type" value="Genomic_DNA"/>
</dbReference>
<gene>
    <name evidence="2" type="ordered locus">bll3504</name>
</gene>
<dbReference type="Proteomes" id="UP000002526">
    <property type="component" value="Chromosome"/>
</dbReference>
<sequence length="100" mass="11092">MLACPTFMAIGVIMWRRNSASERGALAAADRQRTSFPLGYQRASGRALPHDYQREQAGAKQGDARERNRQESKRCEFLTHGCVAKDSPCSDHHKSGDAQS</sequence>
<dbReference type="EnsemblBacteria" id="BAC48769">
    <property type="protein sequence ID" value="BAC48769"/>
    <property type="gene ID" value="BAC48769"/>
</dbReference>
<dbReference type="KEGG" id="bja:bll3504"/>
<dbReference type="HOGENOM" id="CLU_2300323_0_0_5"/>
<evidence type="ECO:0000313" key="3">
    <source>
        <dbReference type="Proteomes" id="UP000002526"/>
    </source>
</evidence>
<name>Q89PH6_BRADU</name>
<feature type="region of interest" description="Disordered" evidence="1">
    <location>
        <begin position="44"/>
        <end position="72"/>
    </location>
</feature>
<protein>
    <submittedName>
        <fullName evidence="2">Bll3504 protein</fullName>
    </submittedName>
</protein>
<accession>Q89PH6</accession>
<evidence type="ECO:0000313" key="2">
    <source>
        <dbReference type="EMBL" id="BAC48769.1"/>
    </source>
</evidence>